<dbReference type="Proteomes" id="UP000190961">
    <property type="component" value="Unassembled WGS sequence"/>
</dbReference>
<feature type="signal peptide" evidence="1">
    <location>
        <begin position="1"/>
        <end position="22"/>
    </location>
</feature>
<keyword evidence="1" id="KW-0732">Signal</keyword>
<gene>
    <name evidence="3" type="ORF">SAMN05660236_5921</name>
</gene>
<feature type="domain" description="Putative auto-transporter adhesin head GIN" evidence="2">
    <location>
        <begin position="33"/>
        <end position="230"/>
    </location>
</feature>
<dbReference type="OrthoDB" id="943856at2"/>
<organism evidence="3 4">
    <name type="scientific">Ohtaekwangia koreensis</name>
    <dbReference type="NCBI Taxonomy" id="688867"/>
    <lineage>
        <taxon>Bacteria</taxon>
        <taxon>Pseudomonadati</taxon>
        <taxon>Bacteroidota</taxon>
        <taxon>Cytophagia</taxon>
        <taxon>Cytophagales</taxon>
        <taxon>Fulvivirgaceae</taxon>
        <taxon>Ohtaekwangia</taxon>
    </lineage>
</organism>
<dbReference type="STRING" id="688867.SAMN05660236_5921"/>
<evidence type="ECO:0000259" key="2">
    <source>
        <dbReference type="Pfam" id="PF10988"/>
    </source>
</evidence>
<dbReference type="Gene3D" id="2.160.20.120">
    <property type="match status" value="1"/>
</dbReference>
<feature type="chain" id="PRO_5012662442" evidence="1">
    <location>
        <begin position="23"/>
        <end position="247"/>
    </location>
</feature>
<dbReference type="InterPro" id="IPR021255">
    <property type="entry name" value="DUF2807"/>
</dbReference>
<protein>
    <submittedName>
        <fullName evidence="3">Putative auto-transporter adhesin, head GIN domain</fullName>
    </submittedName>
</protein>
<sequence length="247" mass="27947">MKNIKVSSLFILLLAMATASFAQEEITKDLRSFNKVIASPKINLILEEGDHEGIRLVYSNVSQDKINIEVKGKTLHLYLEDAKVVDKLERANLHGKESIYRHANVTAYVTYKQLKHLEIRGTQELTCNSELKAKKFKLKAYGQNEITLAGMKAEYLKTSLYGENELKIKGGTAEYQKYRLFGENKIDTQALKSFSTITNIYGESKIKLSTQDELRVNSFGESRVSYNGDAQVSRGLIFGKTHIDKIN</sequence>
<evidence type="ECO:0000313" key="3">
    <source>
        <dbReference type="EMBL" id="SKC89732.1"/>
    </source>
</evidence>
<dbReference type="Pfam" id="PF10988">
    <property type="entry name" value="DUF2807"/>
    <property type="match status" value="1"/>
</dbReference>
<dbReference type="RefSeq" id="WP_079690403.1">
    <property type="nucleotide sequence ID" value="NZ_FUZU01000005.1"/>
</dbReference>
<keyword evidence="4" id="KW-1185">Reference proteome</keyword>
<dbReference type="EMBL" id="FUZU01000005">
    <property type="protein sequence ID" value="SKC89732.1"/>
    <property type="molecule type" value="Genomic_DNA"/>
</dbReference>
<accession>A0A1T5MNG4</accession>
<name>A0A1T5MNG4_9BACT</name>
<dbReference type="AlphaFoldDB" id="A0A1T5MNG4"/>
<proteinExistence type="predicted"/>
<evidence type="ECO:0000256" key="1">
    <source>
        <dbReference type="SAM" id="SignalP"/>
    </source>
</evidence>
<reference evidence="3 4" key="1">
    <citation type="submission" date="2017-02" db="EMBL/GenBank/DDBJ databases">
        <authorList>
            <person name="Peterson S.W."/>
        </authorList>
    </citation>
    <scope>NUCLEOTIDE SEQUENCE [LARGE SCALE GENOMIC DNA]</scope>
    <source>
        <strain evidence="3 4">DSM 25262</strain>
    </source>
</reference>
<evidence type="ECO:0000313" key="4">
    <source>
        <dbReference type="Proteomes" id="UP000190961"/>
    </source>
</evidence>